<dbReference type="AlphaFoldDB" id="A0A839EKY2"/>
<evidence type="ECO:0000313" key="2">
    <source>
        <dbReference type="EMBL" id="MBA8881123.1"/>
    </source>
</evidence>
<feature type="region of interest" description="Disordered" evidence="1">
    <location>
        <begin position="1"/>
        <end position="29"/>
    </location>
</feature>
<gene>
    <name evidence="2" type="ORF">FHW16_004858</name>
</gene>
<dbReference type="Proteomes" id="UP000549052">
    <property type="component" value="Unassembled WGS sequence"/>
</dbReference>
<comment type="caution">
    <text evidence="2">The sequence shown here is derived from an EMBL/GenBank/DDBJ whole genome shotgun (WGS) entry which is preliminary data.</text>
</comment>
<reference evidence="2 3" key="1">
    <citation type="submission" date="2020-07" db="EMBL/GenBank/DDBJ databases">
        <title>Genomic Encyclopedia of Type Strains, Phase IV (KMG-V): Genome sequencing to study the core and pangenomes of soil and plant-associated prokaryotes.</title>
        <authorList>
            <person name="Whitman W."/>
        </authorList>
    </citation>
    <scope>NUCLEOTIDE SEQUENCE [LARGE SCALE GENOMIC DNA]</scope>
    <source>
        <strain evidence="2 3">AN3</strain>
    </source>
</reference>
<evidence type="ECO:0000256" key="1">
    <source>
        <dbReference type="SAM" id="MobiDB-lite"/>
    </source>
</evidence>
<proteinExistence type="predicted"/>
<evidence type="ECO:0000313" key="3">
    <source>
        <dbReference type="Proteomes" id="UP000549052"/>
    </source>
</evidence>
<dbReference type="EMBL" id="JACGXN010000012">
    <property type="protein sequence ID" value="MBA8881123.1"/>
    <property type="molecule type" value="Genomic_DNA"/>
</dbReference>
<organism evidence="2 3">
    <name type="scientific">Phyllobacterium myrsinacearum</name>
    <dbReference type="NCBI Taxonomy" id="28101"/>
    <lineage>
        <taxon>Bacteria</taxon>
        <taxon>Pseudomonadati</taxon>
        <taxon>Pseudomonadota</taxon>
        <taxon>Alphaproteobacteria</taxon>
        <taxon>Hyphomicrobiales</taxon>
        <taxon>Phyllobacteriaceae</taxon>
        <taxon>Phyllobacterium</taxon>
    </lineage>
</organism>
<sequence>MGLAGKGFDGGEEYSPPLPCRAEGVINNR</sequence>
<accession>A0A839EKY2</accession>
<name>A0A839EKY2_9HYPH</name>
<protein>
    <submittedName>
        <fullName evidence="2">Uncharacterized protein</fullName>
    </submittedName>
</protein>
<keyword evidence="3" id="KW-1185">Reference proteome</keyword>